<comment type="caution">
    <text evidence="3">The sequence shown here is derived from an EMBL/GenBank/DDBJ whole genome shotgun (WGS) entry which is preliminary data.</text>
</comment>
<dbReference type="PANTHER" id="PTHR38788">
    <property type="entry name" value="CLR5 DOMAIN-CONTAINING PROTEIN"/>
    <property type="match status" value="1"/>
</dbReference>
<dbReference type="Proteomes" id="UP001321760">
    <property type="component" value="Unassembled WGS sequence"/>
</dbReference>
<evidence type="ECO:0000313" key="4">
    <source>
        <dbReference type="Proteomes" id="UP001321760"/>
    </source>
</evidence>
<dbReference type="EMBL" id="MU865918">
    <property type="protein sequence ID" value="KAK4454127.1"/>
    <property type="molecule type" value="Genomic_DNA"/>
</dbReference>
<accession>A0AAV9H0S8</accession>
<keyword evidence="4" id="KW-1185">Reference proteome</keyword>
<reference evidence="3" key="2">
    <citation type="submission" date="2023-05" db="EMBL/GenBank/DDBJ databases">
        <authorList>
            <consortium name="Lawrence Berkeley National Laboratory"/>
            <person name="Steindorff A."/>
            <person name="Hensen N."/>
            <person name="Bonometti L."/>
            <person name="Westerberg I."/>
            <person name="Brannstrom I.O."/>
            <person name="Guillou S."/>
            <person name="Cros-Aarteil S."/>
            <person name="Calhoun S."/>
            <person name="Haridas S."/>
            <person name="Kuo A."/>
            <person name="Mondo S."/>
            <person name="Pangilinan J."/>
            <person name="Riley R."/>
            <person name="Labutti K."/>
            <person name="Andreopoulos B."/>
            <person name="Lipzen A."/>
            <person name="Chen C."/>
            <person name="Yanf M."/>
            <person name="Daum C."/>
            <person name="Ng V."/>
            <person name="Clum A."/>
            <person name="Ohm R."/>
            <person name="Martin F."/>
            <person name="Silar P."/>
            <person name="Natvig D."/>
            <person name="Lalanne C."/>
            <person name="Gautier V."/>
            <person name="Ament-Velasquez S.L."/>
            <person name="Kruys A."/>
            <person name="Hutchinson M.I."/>
            <person name="Powell A.J."/>
            <person name="Barry K."/>
            <person name="Miller A.N."/>
            <person name="Grigoriev I.V."/>
            <person name="Debuchy R."/>
            <person name="Gladieux P."/>
            <person name="Thoren M.H."/>
            <person name="Johannesson H."/>
        </authorList>
    </citation>
    <scope>NUCLEOTIDE SEQUENCE</scope>
    <source>
        <strain evidence="3">PSN243</strain>
    </source>
</reference>
<gene>
    <name evidence="3" type="ORF">QBC34DRAFT_434318</name>
</gene>
<sequence>MSWYTDPQQHNRELGSVPGRYPGSSLPPISPTSMSGWQGPGQQLPAVTTAFAPHLAFPNITGTLPSPIPLGQHPPSTSYLHNDARPGEANYQHEAVFPGIHAGERAHISQKSWSQEANDRNPQGIGQTRQGPSRTPRTRQPGEAQWQKNKKHIEKLYMKDGLPLPTVVKRMEEDHGFHATEKMYKNKFKVWRWSKNLSHEQAKWMSENIKQRQPTATVFQWNHQQWSEDKVMQICGRLAQVQPQTTGPVSYAGTPSEMKDIQYWTPRAVAETPQTPRDVAAAKDEHREQQQSHPIPRRFYLDSPPVNLDMKRTTISELHELLEQASRNASSGKQDEADVDFRDAVSGFRQLLSPTHEETIKAGYKYACFYASSGRMDKADAVLSWMTEKHRDKWGSEHEKTYLHYARMIELLRSWGSKEHAENLVYKLLEGLDDDEEVFLHFNDLSGPQNRRLLENADGLADAFPETDDVDTIRHQLNKIDLAVMTDIKGLDGILQTVIRHCDEGGSGELALQACRARCALAQRLLLEGRTGDAVRVLKSGRTSLARPLEVGEDPIARSTVEVARRLAFTFFEAKDEKSCNGVIDDVIMALETRLSLPDFRGDKLEKHALIDFVVSTAFYFHEKSAWNNCRYWIERALALAMKRFGRKSRVVLRLQRILLKEDLHMRTPASLTDLMGYSRGRCIAFPDERSLLFLPHF</sequence>
<feature type="domain" description="Clr5" evidence="2">
    <location>
        <begin position="143"/>
        <end position="195"/>
    </location>
</feature>
<feature type="compositionally biased region" description="Basic and acidic residues" evidence="1">
    <location>
        <begin position="280"/>
        <end position="290"/>
    </location>
</feature>
<dbReference type="Gene3D" id="1.25.40.10">
    <property type="entry name" value="Tetratricopeptide repeat domain"/>
    <property type="match status" value="1"/>
</dbReference>
<evidence type="ECO:0000256" key="1">
    <source>
        <dbReference type="SAM" id="MobiDB-lite"/>
    </source>
</evidence>
<evidence type="ECO:0000259" key="2">
    <source>
        <dbReference type="Pfam" id="PF14420"/>
    </source>
</evidence>
<protein>
    <recommendedName>
        <fullName evidence="2">Clr5 domain-containing protein</fullName>
    </recommendedName>
</protein>
<organism evidence="3 4">
    <name type="scientific">Podospora aff. communis PSN243</name>
    <dbReference type="NCBI Taxonomy" id="3040156"/>
    <lineage>
        <taxon>Eukaryota</taxon>
        <taxon>Fungi</taxon>
        <taxon>Dikarya</taxon>
        <taxon>Ascomycota</taxon>
        <taxon>Pezizomycotina</taxon>
        <taxon>Sordariomycetes</taxon>
        <taxon>Sordariomycetidae</taxon>
        <taxon>Sordariales</taxon>
        <taxon>Podosporaceae</taxon>
        <taxon>Podospora</taxon>
    </lineage>
</organism>
<reference evidence="3" key="1">
    <citation type="journal article" date="2023" name="Mol. Phylogenet. Evol.">
        <title>Genome-scale phylogeny and comparative genomics of the fungal order Sordariales.</title>
        <authorList>
            <person name="Hensen N."/>
            <person name="Bonometti L."/>
            <person name="Westerberg I."/>
            <person name="Brannstrom I.O."/>
            <person name="Guillou S."/>
            <person name="Cros-Aarteil S."/>
            <person name="Calhoun S."/>
            <person name="Haridas S."/>
            <person name="Kuo A."/>
            <person name="Mondo S."/>
            <person name="Pangilinan J."/>
            <person name="Riley R."/>
            <person name="LaButti K."/>
            <person name="Andreopoulos B."/>
            <person name="Lipzen A."/>
            <person name="Chen C."/>
            <person name="Yan M."/>
            <person name="Daum C."/>
            <person name="Ng V."/>
            <person name="Clum A."/>
            <person name="Steindorff A."/>
            <person name="Ohm R.A."/>
            <person name="Martin F."/>
            <person name="Silar P."/>
            <person name="Natvig D.O."/>
            <person name="Lalanne C."/>
            <person name="Gautier V."/>
            <person name="Ament-Velasquez S.L."/>
            <person name="Kruys A."/>
            <person name="Hutchinson M.I."/>
            <person name="Powell A.J."/>
            <person name="Barry K."/>
            <person name="Miller A.N."/>
            <person name="Grigoriev I.V."/>
            <person name="Debuchy R."/>
            <person name="Gladieux P."/>
            <person name="Hiltunen Thoren M."/>
            <person name="Johannesson H."/>
        </authorList>
    </citation>
    <scope>NUCLEOTIDE SEQUENCE</scope>
    <source>
        <strain evidence="3">PSN243</strain>
    </source>
</reference>
<feature type="region of interest" description="Disordered" evidence="1">
    <location>
        <begin position="1"/>
        <end position="44"/>
    </location>
</feature>
<evidence type="ECO:0000313" key="3">
    <source>
        <dbReference type="EMBL" id="KAK4454127.1"/>
    </source>
</evidence>
<name>A0AAV9H0S8_9PEZI</name>
<dbReference type="Pfam" id="PF14420">
    <property type="entry name" value="Clr5"/>
    <property type="match status" value="1"/>
</dbReference>
<feature type="compositionally biased region" description="Polar residues" evidence="1">
    <location>
        <begin position="109"/>
        <end position="135"/>
    </location>
</feature>
<dbReference type="InterPro" id="IPR011990">
    <property type="entry name" value="TPR-like_helical_dom_sf"/>
</dbReference>
<feature type="region of interest" description="Disordered" evidence="1">
    <location>
        <begin position="270"/>
        <end position="303"/>
    </location>
</feature>
<feature type="region of interest" description="Disordered" evidence="1">
    <location>
        <begin position="106"/>
        <end position="149"/>
    </location>
</feature>
<proteinExistence type="predicted"/>
<dbReference type="PANTHER" id="PTHR38788:SF3">
    <property type="entry name" value="CLR5 DOMAIN-CONTAINING PROTEIN"/>
    <property type="match status" value="1"/>
</dbReference>
<dbReference type="InterPro" id="IPR025676">
    <property type="entry name" value="Clr5_dom"/>
</dbReference>
<dbReference type="AlphaFoldDB" id="A0AAV9H0S8"/>